<accession>A0A1L8CKV5</accession>
<dbReference type="Pfam" id="PF01865">
    <property type="entry name" value="PhoU_div"/>
    <property type="match status" value="1"/>
</dbReference>
<feature type="coiled-coil region" evidence="2">
    <location>
        <begin position="41"/>
        <end position="68"/>
    </location>
</feature>
<dbReference type="OrthoDB" id="9780540at2"/>
<dbReference type="EMBL" id="BDFD01000002">
    <property type="protein sequence ID" value="GAV19499.1"/>
    <property type="molecule type" value="Genomic_DNA"/>
</dbReference>
<comment type="caution">
    <text evidence="3">The sequence shown here is derived from an EMBL/GenBank/DDBJ whole genome shotgun (WGS) entry which is preliminary data.</text>
</comment>
<dbReference type="Proteomes" id="UP000231632">
    <property type="component" value="Unassembled WGS sequence"/>
</dbReference>
<protein>
    <recommendedName>
        <fullName evidence="5">TIGR00153 family protein</fullName>
    </recommendedName>
</protein>
<gene>
    <name evidence="3" type="ORF">MMIC_P0433</name>
</gene>
<dbReference type="PANTHER" id="PTHR36536:SF3">
    <property type="entry name" value="UPF0111 PROTEIN HI_1603"/>
    <property type="match status" value="1"/>
</dbReference>
<proteinExistence type="inferred from homology"/>
<organism evidence="3 4">
    <name type="scientific">Mariprofundus micogutta</name>
    <dbReference type="NCBI Taxonomy" id="1921010"/>
    <lineage>
        <taxon>Bacteria</taxon>
        <taxon>Pseudomonadati</taxon>
        <taxon>Pseudomonadota</taxon>
        <taxon>Candidatius Mariprofundia</taxon>
        <taxon>Mariprofundales</taxon>
        <taxon>Mariprofundaceae</taxon>
        <taxon>Mariprofundus</taxon>
    </lineage>
</organism>
<keyword evidence="2" id="KW-0175">Coiled coil</keyword>
<dbReference type="SUPFAM" id="SSF109755">
    <property type="entry name" value="PhoU-like"/>
    <property type="match status" value="1"/>
</dbReference>
<comment type="similarity">
    <text evidence="1">Belongs to the UPF0111 family.</text>
</comment>
<evidence type="ECO:0000313" key="3">
    <source>
        <dbReference type="EMBL" id="GAV19499.1"/>
    </source>
</evidence>
<evidence type="ECO:0000256" key="1">
    <source>
        <dbReference type="ARBA" id="ARBA00008591"/>
    </source>
</evidence>
<sequence>MVRRSPISNMFAGSPVKPLQEHIGKVHECVKKLDPFFKAVIEKDYDQVAVLQNEIHKLEVEADDLKHNLRLSLPNSLFMPMPRERILDIVTHQDQMANKVKEVTSVISGRKMEVPAELAELMGLYVSRCIAASRQAKRVINELDELVEVGFRGREVSSVEEMVDDLDKIEYETDKLESQINNTLFVIEKDLEPINVIFLYRVIRGIGEVADIAQRVGARLELLLAR</sequence>
<name>A0A1L8CKV5_9PROT</name>
<dbReference type="RefSeq" id="WP_072658675.1">
    <property type="nucleotide sequence ID" value="NZ_BDFD01000002.1"/>
</dbReference>
<evidence type="ECO:0008006" key="5">
    <source>
        <dbReference type="Google" id="ProtNLM"/>
    </source>
</evidence>
<dbReference type="AlphaFoldDB" id="A0A1L8CKV5"/>
<dbReference type="PANTHER" id="PTHR36536">
    <property type="entry name" value="UPF0111 PROTEIN HI_1603"/>
    <property type="match status" value="1"/>
</dbReference>
<evidence type="ECO:0000313" key="4">
    <source>
        <dbReference type="Proteomes" id="UP000231632"/>
    </source>
</evidence>
<keyword evidence="4" id="KW-1185">Reference proteome</keyword>
<dbReference type="InterPro" id="IPR002727">
    <property type="entry name" value="DUF47"/>
</dbReference>
<dbReference type="NCBIfam" id="TIGR00153">
    <property type="entry name" value="TIGR00153 family protein"/>
    <property type="match status" value="1"/>
</dbReference>
<dbReference type="InterPro" id="IPR018445">
    <property type="entry name" value="Put_Phosphate_transp_reg"/>
</dbReference>
<dbReference type="STRING" id="1921010.MMIC_P0433"/>
<dbReference type="InterPro" id="IPR038078">
    <property type="entry name" value="PhoU-like_sf"/>
</dbReference>
<evidence type="ECO:0000256" key="2">
    <source>
        <dbReference type="SAM" id="Coils"/>
    </source>
</evidence>
<dbReference type="Gene3D" id="1.20.58.220">
    <property type="entry name" value="Phosphate transport system protein phou homolog 2, domain 2"/>
    <property type="match status" value="1"/>
</dbReference>
<reference evidence="3 4" key="1">
    <citation type="journal article" date="2017" name="Arch. Microbiol.">
        <title>Mariprofundus micogutta sp. nov., a novel iron-oxidizing zetaproteobacterium isolated from a deep-sea hydrothermal field at the Bayonnaise knoll of the Izu-Ogasawara arc, and a description of Mariprofundales ord. nov. and Zetaproteobacteria classis nov.</title>
        <authorList>
            <person name="Makita H."/>
            <person name="Tanaka E."/>
            <person name="Mitsunobu S."/>
            <person name="Miyazaki M."/>
            <person name="Nunoura T."/>
            <person name="Uematsu K."/>
            <person name="Takaki Y."/>
            <person name="Nishi S."/>
            <person name="Shimamura S."/>
            <person name="Takai K."/>
        </authorList>
    </citation>
    <scope>NUCLEOTIDE SEQUENCE [LARGE SCALE GENOMIC DNA]</scope>
    <source>
        <strain evidence="3 4">ET2</strain>
    </source>
</reference>